<sequence>MKSSRALFHTCWLLAMTLSAGPQAFAAQNQTVIGVVAPQSGPYAILGQQIEDGARLQAAQSGVKLAFIDEPCDNSGTDVAPALIKAGAEIAIGFLCSETLDAALPGLAQAKIPAITVSVRSSPLMNDARKNGWPMFRLAPDEQEQPAAIAQLLLKRWAGKPVALLDDGTISYRESVNTIRNTLESAGLKPVLIDTFRPAQEQQRSLVRRLAQVGATNIFIGGDRNDIAIIARDARNAGADLTIMGGDSMRAQNEPVALENGVQAMALPVYAQLPPAKTIAAAAEKANIVVEGYVIPAAAAVEIAAKTAQAAKGKPDALTPILANGTFDTAMGKVVFGEDSDLNRNSFTLQQWQNDHFVPVASGKNQQ</sequence>
<dbReference type="AlphaFoldDB" id="A0A506U630"/>
<keyword evidence="6" id="KW-1185">Reference proteome</keyword>
<dbReference type="PANTHER" id="PTHR47151:SF2">
    <property type="entry name" value="AMINO ACID BINDING PROTEIN"/>
    <property type="match status" value="1"/>
</dbReference>
<protein>
    <submittedName>
        <fullName evidence="5">ABC transporter substrate-binding protein</fullName>
    </submittedName>
</protein>
<dbReference type="EMBL" id="VHLG01000008">
    <property type="protein sequence ID" value="TPW29842.1"/>
    <property type="molecule type" value="Genomic_DNA"/>
</dbReference>
<dbReference type="Pfam" id="PF13458">
    <property type="entry name" value="Peripla_BP_6"/>
    <property type="match status" value="1"/>
</dbReference>
<comment type="similarity">
    <text evidence="1">Belongs to the leucine-binding protein family.</text>
</comment>
<feature type="chain" id="PRO_5021452844" evidence="3">
    <location>
        <begin position="27"/>
        <end position="367"/>
    </location>
</feature>
<name>A0A506U630_9HYPH</name>
<feature type="domain" description="Leucine-binding protein" evidence="4">
    <location>
        <begin position="33"/>
        <end position="354"/>
    </location>
</feature>
<comment type="caution">
    <text evidence="5">The sequence shown here is derived from an EMBL/GenBank/DDBJ whole genome shotgun (WGS) entry which is preliminary data.</text>
</comment>
<evidence type="ECO:0000256" key="3">
    <source>
        <dbReference type="SAM" id="SignalP"/>
    </source>
</evidence>
<evidence type="ECO:0000259" key="4">
    <source>
        <dbReference type="Pfam" id="PF13458"/>
    </source>
</evidence>
<organism evidence="5 6">
    <name type="scientific">Martelella alba</name>
    <dbReference type="NCBI Taxonomy" id="2590451"/>
    <lineage>
        <taxon>Bacteria</taxon>
        <taxon>Pseudomonadati</taxon>
        <taxon>Pseudomonadota</taxon>
        <taxon>Alphaproteobacteria</taxon>
        <taxon>Hyphomicrobiales</taxon>
        <taxon>Aurantimonadaceae</taxon>
        <taxon>Martelella</taxon>
    </lineage>
</organism>
<evidence type="ECO:0000313" key="6">
    <source>
        <dbReference type="Proteomes" id="UP000318801"/>
    </source>
</evidence>
<dbReference type="InterPro" id="IPR028082">
    <property type="entry name" value="Peripla_BP_I"/>
</dbReference>
<evidence type="ECO:0000313" key="5">
    <source>
        <dbReference type="EMBL" id="TPW29842.1"/>
    </source>
</evidence>
<proteinExistence type="inferred from homology"/>
<dbReference type="OrthoDB" id="8439308at2"/>
<accession>A0A506U630</accession>
<dbReference type="Proteomes" id="UP000318801">
    <property type="component" value="Unassembled WGS sequence"/>
</dbReference>
<evidence type="ECO:0000256" key="2">
    <source>
        <dbReference type="ARBA" id="ARBA00022729"/>
    </source>
</evidence>
<gene>
    <name evidence="5" type="ORF">FJU08_13490</name>
</gene>
<feature type="signal peptide" evidence="3">
    <location>
        <begin position="1"/>
        <end position="26"/>
    </location>
</feature>
<keyword evidence="2 3" id="KW-0732">Signal</keyword>
<dbReference type="Gene3D" id="3.40.50.2300">
    <property type="match status" value="2"/>
</dbReference>
<evidence type="ECO:0000256" key="1">
    <source>
        <dbReference type="ARBA" id="ARBA00010062"/>
    </source>
</evidence>
<dbReference type="SUPFAM" id="SSF53822">
    <property type="entry name" value="Periplasmic binding protein-like I"/>
    <property type="match status" value="1"/>
</dbReference>
<dbReference type="InterPro" id="IPR028081">
    <property type="entry name" value="Leu-bd"/>
</dbReference>
<dbReference type="PANTHER" id="PTHR47151">
    <property type="entry name" value="LEU/ILE/VAL-BINDING ABC TRANSPORTER SUBUNIT"/>
    <property type="match status" value="1"/>
</dbReference>
<reference evidence="5 6" key="1">
    <citation type="submission" date="2019-06" db="EMBL/GenBank/DDBJ databases">
        <authorList>
            <person name="Li M."/>
        </authorList>
    </citation>
    <scope>NUCLEOTIDE SEQUENCE [LARGE SCALE GENOMIC DNA]</scope>
    <source>
        <strain evidence="5 6">BGMRC2036</strain>
    </source>
</reference>